<feature type="region of interest" description="Disordered" evidence="1">
    <location>
        <begin position="668"/>
        <end position="688"/>
    </location>
</feature>
<feature type="non-terminal residue" evidence="2">
    <location>
        <position position="1"/>
    </location>
</feature>
<feature type="non-terminal residue" evidence="2">
    <location>
        <position position="728"/>
    </location>
</feature>
<accession>A0A7V0XEK1</accession>
<protein>
    <submittedName>
        <fullName evidence="2">DUF499 domain-containing protein</fullName>
    </submittedName>
</protein>
<name>A0A7V0XEK1_UNCW3</name>
<dbReference type="InterPro" id="IPR007555">
    <property type="entry name" value="DUF499"/>
</dbReference>
<dbReference type="Proteomes" id="UP000885672">
    <property type="component" value="Unassembled WGS sequence"/>
</dbReference>
<reference evidence="2" key="1">
    <citation type="journal article" date="2020" name="mSystems">
        <title>Genome- and Community-Level Interaction Insights into Carbon Utilization and Element Cycling Functions of Hydrothermarchaeota in Hydrothermal Sediment.</title>
        <authorList>
            <person name="Zhou Z."/>
            <person name="Liu Y."/>
            <person name="Xu W."/>
            <person name="Pan J."/>
            <person name="Luo Z.H."/>
            <person name="Li M."/>
        </authorList>
    </citation>
    <scope>NUCLEOTIDE SEQUENCE [LARGE SCALE GENOMIC DNA]</scope>
    <source>
        <strain evidence="2">SpSt-1182</strain>
    </source>
</reference>
<evidence type="ECO:0000256" key="1">
    <source>
        <dbReference type="SAM" id="MobiDB-lite"/>
    </source>
</evidence>
<gene>
    <name evidence="2" type="ORF">ENN51_02570</name>
</gene>
<comment type="caution">
    <text evidence="2">The sequence shown here is derived from an EMBL/GenBank/DDBJ whole genome shotgun (WGS) entry which is preliminary data.</text>
</comment>
<dbReference type="AlphaFoldDB" id="A0A7V0XEK1"/>
<dbReference type="EMBL" id="DSBX01000098">
    <property type="protein sequence ID" value="HDQ99157.1"/>
    <property type="molecule type" value="Genomic_DNA"/>
</dbReference>
<proteinExistence type="predicted"/>
<feature type="compositionally biased region" description="Pro residues" evidence="1">
    <location>
        <begin position="673"/>
        <end position="684"/>
    </location>
</feature>
<sequence length="728" mass="80958">TLWCEIAYWLHNHRVPKELVAVDDLRNQPNAKQMDSIFPEGPVLILLDEPVKYLAMLGEREKNSVYKFLDTFVSAIRNRPQTVLVITDPGNQPAYELASAELQKWLTAAKSLSEILGRKDAIIDPIGRETASVIRRRLFEQVDDKKAPQPVSASYHEAYRRVAKEHPGRLPAEATTTAYAERIVECYPFHPRFIETLQDRLGGMGQFQRSRGVLRLLARVLRDLSERGVTPELITAADINWENPGIQAELLDRLSLSPFRAAVSADVVKHAGELDGDEADGVHRRVASALLLESLPSQSTGFSPEEMTLAVLKPEYAGHEPADALDALSNVAWYTHRTPTGNWRFRFEANVNRIIEERMNKIDPEDAAERVKIEVRKFLSGSIYQRPAFWPQGPRDVRDEPALQLVVCDSVERARRVIASADDSNPEAPQPRANRNGIFAVCPSSSQYEEAIQHVRRLMATERVEEELKDPDDKQALDQLKRIKPELAKRAKIQVHRAMNQLVLSGDRVFNLPEELLVPDEGRALGSVQGQAGLQRYLVEKKLLYRDEDRLDALLFTRLLSGATPAGGLPETYSSLAVKERLYSAPDLQLIPGDRFIKETILAAVQAGKVVVRTADGNAYDKAGCVSGAPGQRQRTPGRLDLARLVVNKDTLVAQATGKTTEEWLKVDKITGPHPPPPPPPPPAAESVAEDWETAVRLAGSKSLKRLRLTIKAPADYAGLVALLPQLG</sequence>
<dbReference type="Pfam" id="PF04465">
    <property type="entry name" value="DUF499"/>
    <property type="match status" value="1"/>
</dbReference>
<organism evidence="2">
    <name type="scientific">candidate division WOR-3 bacterium</name>
    <dbReference type="NCBI Taxonomy" id="2052148"/>
    <lineage>
        <taxon>Bacteria</taxon>
        <taxon>Bacteria division WOR-3</taxon>
    </lineage>
</organism>
<evidence type="ECO:0000313" key="2">
    <source>
        <dbReference type="EMBL" id="HDQ99157.1"/>
    </source>
</evidence>